<protein>
    <submittedName>
        <fullName evidence="4">Tetratricopeptide repeat protein</fullName>
    </submittedName>
</protein>
<accession>A0A3S0JDM7</accession>
<keyword evidence="2 3" id="KW-0802">TPR repeat</keyword>
<evidence type="ECO:0000313" key="4">
    <source>
        <dbReference type="EMBL" id="RTR11451.1"/>
    </source>
</evidence>
<comment type="caution">
    <text evidence="4">The sequence shown here is derived from an EMBL/GenBank/DDBJ whole genome shotgun (WGS) entry which is preliminary data.</text>
</comment>
<sequence>MYGGYPVGVVDVTATSPELTTAQIAVWRERIRTTTFANYHLHMGIALALRSESGAAQALQRACESDPGCVEAAVALAELTGDTSCLPAGVGMRQLGLLRLADIEAKAGRWERAGAYIDAMLAVPLPIELACYAEEFVACTEILEVGRRIDVLVISRAIVALLDAASFEPDLETSIRIGHLFFRHHAYDEAAACYRRYERRAPGNLDIRFRLGFHHMINLELAEAEQAFIGYTARLPDDRFPVALRVLTVLADARAVDAAGLVAEEEARQKLDSSLWACRGLAFQHLGDLAGALAAYEKAAEIAPSLEEYRRMVDREQMAFLGAPGQGGLLALGLLALGRLPEAKAKVDGALRQLPESGFDWLVNALLLLELSAEQQAREAMKAFQAGSPNALLLPLFLRLLPMGADRLRALLPTA</sequence>
<evidence type="ECO:0000256" key="2">
    <source>
        <dbReference type="ARBA" id="ARBA00022803"/>
    </source>
</evidence>
<dbReference type="AlphaFoldDB" id="A0A3S0JDM7"/>
<gene>
    <name evidence="4" type="ORF">EJ903_26060</name>
</gene>
<feature type="repeat" description="TPR" evidence="3">
    <location>
        <begin position="273"/>
        <end position="306"/>
    </location>
</feature>
<evidence type="ECO:0000256" key="3">
    <source>
        <dbReference type="PROSITE-ProRule" id="PRU00339"/>
    </source>
</evidence>
<keyword evidence="1" id="KW-0677">Repeat</keyword>
<dbReference type="Gene3D" id="1.25.40.10">
    <property type="entry name" value="Tetratricopeptide repeat domain"/>
    <property type="match status" value="2"/>
</dbReference>
<dbReference type="PROSITE" id="PS50005">
    <property type="entry name" value="TPR"/>
    <property type="match status" value="1"/>
</dbReference>
<evidence type="ECO:0000313" key="5">
    <source>
        <dbReference type="Proteomes" id="UP000277007"/>
    </source>
</evidence>
<evidence type="ECO:0000256" key="1">
    <source>
        <dbReference type="ARBA" id="ARBA00022737"/>
    </source>
</evidence>
<proteinExistence type="predicted"/>
<dbReference type="EMBL" id="RXMA01000076">
    <property type="protein sequence ID" value="RTR11451.1"/>
    <property type="molecule type" value="Genomic_DNA"/>
</dbReference>
<dbReference type="InterPro" id="IPR019734">
    <property type="entry name" value="TPR_rpt"/>
</dbReference>
<dbReference type="SUPFAM" id="SSF48452">
    <property type="entry name" value="TPR-like"/>
    <property type="match status" value="1"/>
</dbReference>
<organism evidence="4 5">
    <name type="scientific">Azospirillum griseum</name>
    <dbReference type="NCBI Taxonomy" id="2496639"/>
    <lineage>
        <taxon>Bacteria</taxon>
        <taxon>Pseudomonadati</taxon>
        <taxon>Pseudomonadota</taxon>
        <taxon>Alphaproteobacteria</taxon>
        <taxon>Rhodospirillales</taxon>
        <taxon>Azospirillaceae</taxon>
        <taxon>Azospirillum</taxon>
    </lineage>
</organism>
<dbReference type="SMART" id="SM00028">
    <property type="entry name" value="TPR"/>
    <property type="match status" value="2"/>
</dbReference>
<dbReference type="InterPro" id="IPR013105">
    <property type="entry name" value="TPR_2"/>
</dbReference>
<dbReference type="Pfam" id="PF07719">
    <property type="entry name" value="TPR_2"/>
    <property type="match status" value="1"/>
</dbReference>
<reference evidence="4 5" key="1">
    <citation type="submission" date="2018-12" db="EMBL/GenBank/DDBJ databases">
        <authorList>
            <person name="Yang Y."/>
        </authorList>
    </citation>
    <scope>NUCLEOTIDE SEQUENCE [LARGE SCALE GENOMIC DNA]</scope>
    <source>
        <strain evidence="4 5">L-25-5w-1</strain>
    </source>
</reference>
<keyword evidence="5" id="KW-1185">Reference proteome</keyword>
<name>A0A3S0JDM7_9PROT</name>
<dbReference type="Proteomes" id="UP000277007">
    <property type="component" value="Unassembled WGS sequence"/>
</dbReference>
<dbReference type="InterPro" id="IPR011990">
    <property type="entry name" value="TPR-like_helical_dom_sf"/>
</dbReference>